<keyword evidence="10" id="KW-1185">Reference proteome</keyword>
<dbReference type="GO" id="GO:0046872">
    <property type="term" value="F:metal ion binding"/>
    <property type="evidence" value="ECO:0007669"/>
    <property type="project" value="UniProtKB-KW"/>
</dbReference>
<dbReference type="PRINTS" id="PR00387">
    <property type="entry name" value="PDIESTERASE1"/>
</dbReference>
<evidence type="ECO:0000256" key="3">
    <source>
        <dbReference type="PIRSR" id="PIRSR623088-1"/>
    </source>
</evidence>
<feature type="transmembrane region" description="Helical" evidence="7">
    <location>
        <begin position="109"/>
        <end position="130"/>
    </location>
</feature>
<feature type="binding site" evidence="4">
    <location>
        <position position="494"/>
    </location>
    <ligand>
        <name>AMP</name>
        <dbReference type="ChEBI" id="CHEBI:456215"/>
    </ligand>
</feature>
<dbReference type="InterPro" id="IPR023174">
    <property type="entry name" value="PDEase_CS"/>
</dbReference>
<dbReference type="InterPro" id="IPR036971">
    <property type="entry name" value="PDEase_catalytic_dom_sf"/>
</dbReference>
<feature type="binding site" evidence="4">
    <location>
        <position position="545"/>
    </location>
    <ligand>
        <name>AMP</name>
        <dbReference type="ChEBI" id="CHEBI:456215"/>
    </ligand>
</feature>
<evidence type="ECO:0000256" key="7">
    <source>
        <dbReference type="SAM" id="Phobius"/>
    </source>
</evidence>
<feature type="binding site" evidence="5">
    <location>
        <position position="382"/>
    </location>
    <ligand>
        <name>Zn(2+)</name>
        <dbReference type="ChEBI" id="CHEBI:29105"/>
        <label>1</label>
    </ligand>
</feature>
<evidence type="ECO:0000256" key="4">
    <source>
        <dbReference type="PIRSR" id="PIRSR623088-2"/>
    </source>
</evidence>
<reference evidence="9 10" key="1">
    <citation type="submission" date="2016-11" db="EMBL/GenBank/DDBJ databases">
        <title>The macronuclear genome of Stentor coeruleus: a giant cell with tiny introns.</title>
        <authorList>
            <person name="Slabodnick M."/>
            <person name="Ruby J.G."/>
            <person name="Reiff S.B."/>
            <person name="Swart E.C."/>
            <person name="Gosai S."/>
            <person name="Prabakaran S."/>
            <person name="Witkowska E."/>
            <person name="Larue G.E."/>
            <person name="Fisher S."/>
            <person name="Freeman R.M."/>
            <person name="Gunawardena J."/>
            <person name="Chu W."/>
            <person name="Stover N.A."/>
            <person name="Gregory B.D."/>
            <person name="Nowacki M."/>
            <person name="Derisi J."/>
            <person name="Roy S.W."/>
            <person name="Marshall W.F."/>
            <person name="Sood P."/>
        </authorList>
    </citation>
    <scope>NUCLEOTIDE SEQUENCE [LARGE SCALE GENOMIC DNA]</scope>
    <source>
        <strain evidence="9">WM001</strain>
    </source>
</reference>
<accession>A0A1R2CK46</accession>
<gene>
    <name evidence="9" type="ORF">SteCoe_8412</name>
</gene>
<name>A0A1R2CK46_9CILI</name>
<keyword evidence="2 6" id="KW-0378">Hydrolase</keyword>
<feature type="binding site" evidence="4">
    <location>
        <begin position="341"/>
        <end position="345"/>
    </location>
    <ligand>
        <name>AMP</name>
        <dbReference type="ChEBI" id="CHEBI:456215"/>
    </ligand>
</feature>
<keyword evidence="7" id="KW-0472">Membrane</keyword>
<keyword evidence="7" id="KW-0812">Transmembrane</keyword>
<dbReference type="InterPro" id="IPR003607">
    <property type="entry name" value="HD/PDEase_dom"/>
</dbReference>
<dbReference type="Pfam" id="PF00233">
    <property type="entry name" value="PDEase_I"/>
    <property type="match status" value="1"/>
</dbReference>
<dbReference type="GO" id="GO:0007165">
    <property type="term" value="P:signal transduction"/>
    <property type="evidence" value="ECO:0007669"/>
    <property type="project" value="InterPro"/>
</dbReference>
<comment type="cofactor">
    <cofactor evidence="6">
        <name>a divalent metal cation</name>
        <dbReference type="ChEBI" id="CHEBI:60240"/>
    </cofactor>
    <text evidence="6">Binds 2 divalent metal cations per subunit. Site 1 may preferentially bind zinc ions, while site 2 has a preference for magnesium and/or manganese ions.</text>
</comment>
<comment type="similarity">
    <text evidence="6">Belongs to the cyclic nucleotide phosphodiesterase family.</text>
</comment>
<feature type="transmembrane region" description="Helical" evidence="7">
    <location>
        <begin position="136"/>
        <end position="153"/>
    </location>
</feature>
<dbReference type="SUPFAM" id="SSF109604">
    <property type="entry name" value="HD-domain/PDEase-like"/>
    <property type="match status" value="1"/>
</dbReference>
<dbReference type="Gene3D" id="1.10.1300.10">
    <property type="entry name" value="3'5'-cyclic nucleotide phosphodiesterase, catalytic domain"/>
    <property type="match status" value="1"/>
</dbReference>
<feature type="transmembrane region" description="Helical" evidence="7">
    <location>
        <begin position="160"/>
        <end position="179"/>
    </location>
</feature>
<feature type="binding site" evidence="4">
    <location>
        <position position="382"/>
    </location>
    <ligand>
        <name>AMP</name>
        <dbReference type="ChEBI" id="CHEBI:456215"/>
    </ligand>
</feature>
<dbReference type="InterPro" id="IPR002073">
    <property type="entry name" value="PDEase_catalytic_dom"/>
</dbReference>
<protein>
    <recommendedName>
        <fullName evidence="6">Phosphodiesterase</fullName>
        <ecNumber evidence="6">3.1.4.-</ecNumber>
    </recommendedName>
</protein>
<feature type="domain" description="PDEase" evidence="8">
    <location>
        <begin position="262"/>
        <end position="591"/>
    </location>
</feature>
<dbReference type="EC" id="3.1.4.-" evidence="6"/>
<dbReference type="Proteomes" id="UP000187209">
    <property type="component" value="Unassembled WGS sequence"/>
</dbReference>
<feature type="transmembrane region" description="Helical" evidence="7">
    <location>
        <begin position="74"/>
        <end position="97"/>
    </location>
</feature>
<feature type="active site" description="Proton donor" evidence="3">
    <location>
        <position position="341"/>
    </location>
</feature>
<dbReference type="InterPro" id="IPR023088">
    <property type="entry name" value="PDEase"/>
</dbReference>
<dbReference type="GO" id="GO:0004114">
    <property type="term" value="F:3',5'-cyclic-nucleotide phosphodiesterase activity"/>
    <property type="evidence" value="ECO:0007669"/>
    <property type="project" value="InterPro"/>
</dbReference>
<sequence>MNIEKIKSQNSSNSNLIFDSKLDVQKQNTKEDPTISDDSPNKKKHFYIIELIILALNFSNSIACYIKTPKSLELLISSTVFFGFMCLLCMFFYLLDLRLKSFQKFSHPFLYFFCGLGLVFTDPEVLWIITNKDIGTYFPSLLQIILVFVLQSSVQTTPRLYIFSIILGVLSFSLSLAPLKNIPRTVYLLITLILVCAKLKKQPKHHKKIRTTTNKTEVLTTYRGEQLPKNLDDQDRLFIEQSCFSSLANLIGPSANIIKLQEKSNFSYGVSELIGVLSQIGKNWNFDTFFISDCTGKEPIQIMGLYTIRRYGLDELCCVPENIIKNLLRKLEQSYKSNPYHNSMHAADVMSSYIYFVNNSDMLDAISSIEMLGGIIATLSHDVGHPGKTNRFLVLTRDDIAIAYNDISVLENMHTSIVFSLLKIEDCNILMNFNSEKWLIIRKCIIDMILATDMSKHFDMMAQFRVKYHEAGSIDFTNNEIRSDLFKLLMKAADIGHAAKSTELHERWCRLVVEEFYIQGDMEKSLGISVSMYCDRETTDISKSQAGFIRNIVYPLFSTINAILVSEKIETSCVSQLKTNELYWVMRRKTIRGSSLISRREEYINNLNSLKKRRNAERKPSLPDKYIE</sequence>
<evidence type="ECO:0000256" key="6">
    <source>
        <dbReference type="RuleBase" id="RU363067"/>
    </source>
</evidence>
<evidence type="ECO:0000256" key="5">
    <source>
        <dbReference type="PIRSR" id="PIRSR623088-3"/>
    </source>
</evidence>
<comment type="caution">
    <text evidence="9">The sequence shown here is derived from an EMBL/GenBank/DDBJ whole genome shotgun (WGS) entry which is preliminary data.</text>
</comment>
<feature type="binding site" evidence="5">
    <location>
        <position position="382"/>
    </location>
    <ligand>
        <name>Zn(2+)</name>
        <dbReference type="ChEBI" id="CHEBI:29105"/>
        <label>2</label>
    </ligand>
</feature>
<evidence type="ECO:0000256" key="2">
    <source>
        <dbReference type="ARBA" id="ARBA00022801"/>
    </source>
</evidence>
<feature type="transmembrane region" description="Helical" evidence="7">
    <location>
        <begin position="46"/>
        <end position="68"/>
    </location>
</feature>
<dbReference type="PANTHER" id="PTHR11347">
    <property type="entry name" value="CYCLIC NUCLEOTIDE PHOSPHODIESTERASE"/>
    <property type="match status" value="1"/>
</dbReference>
<feature type="binding site" evidence="5">
    <location>
        <position position="494"/>
    </location>
    <ligand>
        <name>Zn(2+)</name>
        <dbReference type="ChEBI" id="CHEBI:29105"/>
        <label>1</label>
    </ligand>
</feature>
<evidence type="ECO:0000256" key="1">
    <source>
        <dbReference type="ARBA" id="ARBA00022723"/>
    </source>
</evidence>
<dbReference type="AlphaFoldDB" id="A0A1R2CK46"/>
<evidence type="ECO:0000259" key="8">
    <source>
        <dbReference type="PROSITE" id="PS51845"/>
    </source>
</evidence>
<feature type="binding site" evidence="5">
    <location>
        <position position="381"/>
    </location>
    <ligand>
        <name>Zn(2+)</name>
        <dbReference type="ChEBI" id="CHEBI:29105"/>
        <label>1</label>
    </ligand>
</feature>
<dbReference type="PROSITE" id="PS00126">
    <property type="entry name" value="PDEASE_I_1"/>
    <property type="match status" value="1"/>
</dbReference>
<evidence type="ECO:0000313" key="9">
    <source>
        <dbReference type="EMBL" id="OMJ89414.1"/>
    </source>
</evidence>
<evidence type="ECO:0000313" key="10">
    <source>
        <dbReference type="Proteomes" id="UP000187209"/>
    </source>
</evidence>
<keyword evidence="7" id="KW-1133">Transmembrane helix</keyword>
<dbReference type="EMBL" id="MPUH01000126">
    <property type="protein sequence ID" value="OMJ89414.1"/>
    <property type="molecule type" value="Genomic_DNA"/>
</dbReference>
<keyword evidence="1 5" id="KW-0479">Metal-binding</keyword>
<feature type="binding site" evidence="5">
    <location>
        <position position="345"/>
    </location>
    <ligand>
        <name>Zn(2+)</name>
        <dbReference type="ChEBI" id="CHEBI:29105"/>
        <label>1</label>
    </ligand>
</feature>
<dbReference type="PROSITE" id="PS51845">
    <property type="entry name" value="PDEASE_I_2"/>
    <property type="match status" value="1"/>
</dbReference>
<dbReference type="CDD" id="cd00077">
    <property type="entry name" value="HDc"/>
    <property type="match status" value="1"/>
</dbReference>
<organism evidence="9 10">
    <name type="scientific">Stentor coeruleus</name>
    <dbReference type="NCBI Taxonomy" id="5963"/>
    <lineage>
        <taxon>Eukaryota</taxon>
        <taxon>Sar</taxon>
        <taxon>Alveolata</taxon>
        <taxon>Ciliophora</taxon>
        <taxon>Postciliodesmatophora</taxon>
        <taxon>Heterotrichea</taxon>
        <taxon>Heterotrichida</taxon>
        <taxon>Stentoridae</taxon>
        <taxon>Stentor</taxon>
    </lineage>
</organism>
<proteinExistence type="inferred from homology"/>
<dbReference type="OrthoDB" id="302125at2759"/>